<evidence type="ECO:0000256" key="1">
    <source>
        <dbReference type="SAM" id="MobiDB-lite"/>
    </source>
</evidence>
<comment type="caution">
    <text evidence="2">The sequence shown here is derived from an EMBL/GenBank/DDBJ whole genome shotgun (WGS) entry which is preliminary data.</text>
</comment>
<dbReference type="AlphaFoldDB" id="A0A923L2S7"/>
<feature type="region of interest" description="Disordered" evidence="1">
    <location>
        <begin position="1"/>
        <end position="48"/>
    </location>
</feature>
<protein>
    <submittedName>
        <fullName evidence="2">Uncharacterized protein</fullName>
    </submittedName>
</protein>
<accession>A0A923L2S7</accession>
<sequence length="48" mass="5736">MVNKEKEFNNMFKENRNHGEHRNGRKSQYKNSSAHGGDQPDEYLNRKD</sequence>
<dbReference type="RefSeq" id="WP_186868137.1">
    <property type="nucleotide sequence ID" value="NZ_JACOOL010000001.1"/>
</dbReference>
<feature type="compositionally biased region" description="Basic and acidic residues" evidence="1">
    <location>
        <begin position="1"/>
        <end position="22"/>
    </location>
</feature>
<dbReference type="EMBL" id="JACOOL010000001">
    <property type="protein sequence ID" value="MBC5635432.1"/>
    <property type="molecule type" value="Genomic_DNA"/>
</dbReference>
<evidence type="ECO:0000313" key="3">
    <source>
        <dbReference type="Proteomes" id="UP000637359"/>
    </source>
</evidence>
<name>A0A923L2S7_9BACI</name>
<keyword evidence="3" id="KW-1185">Reference proteome</keyword>
<reference evidence="2" key="1">
    <citation type="submission" date="2020-08" db="EMBL/GenBank/DDBJ databases">
        <title>Genome public.</title>
        <authorList>
            <person name="Liu C."/>
            <person name="Sun Q."/>
        </authorList>
    </citation>
    <scope>NUCLEOTIDE SEQUENCE</scope>
    <source>
        <strain evidence="2">BX22</strain>
    </source>
</reference>
<proteinExistence type="predicted"/>
<gene>
    <name evidence="2" type="ORF">H8S33_01215</name>
</gene>
<dbReference type="Proteomes" id="UP000637359">
    <property type="component" value="Unassembled WGS sequence"/>
</dbReference>
<evidence type="ECO:0000313" key="2">
    <source>
        <dbReference type="EMBL" id="MBC5635432.1"/>
    </source>
</evidence>
<organism evidence="2 3">
    <name type="scientific">Ornithinibacillus hominis</name>
    <dbReference type="NCBI Taxonomy" id="2763055"/>
    <lineage>
        <taxon>Bacteria</taxon>
        <taxon>Bacillati</taxon>
        <taxon>Bacillota</taxon>
        <taxon>Bacilli</taxon>
        <taxon>Bacillales</taxon>
        <taxon>Bacillaceae</taxon>
        <taxon>Ornithinibacillus</taxon>
    </lineage>
</organism>